<feature type="region of interest" description="Disordered" evidence="1">
    <location>
        <begin position="1"/>
        <end position="27"/>
    </location>
</feature>
<accession>A0ABT1NWP5</accession>
<evidence type="ECO:0000313" key="2">
    <source>
        <dbReference type="EMBL" id="MCQ1951134.1"/>
    </source>
</evidence>
<keyword evidence="3" id="KW-1185">Reference proteome</keyword>
<dbReference type="Proteomes" id="UP001206924">
    <property type="component" value="Unassembled WGS sequence"/>
</dbReference>
<comment type="caution">
    <text evidence="2">The sequence shown here is derived from an EMBL/GenBank/DDBJ whole genome shotgun (WGS) entry which is preliminary data.</text>
</comment>
<dbReference type="PANTHER" id="PTHR43384:SF14">
    <property type="entry name" value="ESX-1 SECRETION-ASSOCIATED PROTEIN ESPI"/>
    <property type="match status" value="1"/>
</dbReference>
<dbReference type="PANTHER" id="PTHR43384">
    <property type="entry name" value="SEPTUM SITE-DETERMINING PROTEIN MIND HOMOLOG, CHLOROPLASTIC-RELATED"/>
    <property type="match status" value="1"/>
</dbReference>
<proteinExistence type="predicted"/>
<evidence type="ECO:0000313" key="3">
    <source>
        <dbReference type="Proteomes" id="UP001206924"/>
    </source>
</evidence>
<name>A0ABT1NWP5_9MICC</name>
<feature type="compositionally biased region" description="Low complexity" evidence="1">
    <location>
        <begin position="7"/>
        <end position="20"/>
    </location>
</feature>
<reference evidence="2 3" key="1">
    <citation type="submission" date="2022-07" db="EMBL/GenBank/DDBJ databases">
        <title>Novel species in genus Arthrobacter.</title>
        <authorList>
            <person name="Liu Y."/>
        </authorList>
    </citation>
    <scope>NUCLEOTIDE SEQUENCE [LARGE SCALE GENOMIC DNA]</scope>
    <source>
        <strain evidence="3">zg-Y859</strain>
    </source>
</reference>
<dbReference type="Gene3D" id="3.40.50.300">
    <property type="entry name" value="P-loop containing nucleotide triphosphate hydrolases"/>
    <property type="match status" value="1"/>
</dbReference>
<evidence type="ECO:0000256" key="1">
    <source>
        <dbReference type="SAM" id="MobiDB-lite"/>
    </source>
</evidence>
<sequence length="322" mass="32987">MSSPVNAGPLPYGAPGAATPDGFESTPQRLRRTLRTRPAEGLLRRSVSSAGNLFRGDDYPHRLAEAAAGAQAPVATGRRIAVVGSRGGAGKTTLAALLGSVYSSMRTDAVTVLDNAPSGGTLALRTGVPDAASLDIAAAELSRRPPTSLADLSALLTPAGRGNLLVTGRRGTGGRPTADDAAAKALSLAISRYCPITVMDCGTGLELPSTRWALSQSHLAVFATTASVAGLEDAGLYATAWRRDPALAAVPLLVVVVRNQPDGPFRADAEARRLTRMGIDAVGLGYDRHLAAGVEISLALLARRTRLEAASLAAGVLARATA</sequence>
<organism evidence="2 3">
    <name type="scientific">Arthrobacter jinronghuae</name>
    <dbReference type="NCBI Taxonomy" id="2964609"/>
    <lineage>
        <taxon>Bacteria</taxon>
        <taxon>Bacillati</taxon>
        <taxon>Actinomycetota</taxon>
        <taxon>Actinomycetes</taxon>
        <taxon>Micrococcales</taxon>
        <taxon>Micrococcaceae</taxon>
        <taxon>Arthrobacter</taxon>
    </lineage>
</organism>
<protein>
    <recommendedName>
        <fullName evidence="4">CobQ/CobB/MinD/ParA nucleotide binding domain-containing protein</fullName>
    </recommendedName>
</protein>
<dbReference type="InterPro" id="IPR050625">
    <property type="entry name" value="ParA/MinD_ATPase"/>
</dbReference>
<dbReference type="SUPFAM" id="SSF52540">
    <property type="entry name" value="P-loop containing nucleoside triphosphate hydrolases"/>
    <property type="match status" value="1"/>
</dbReference>
<gene>
    <name evidence="2" type="ORF">NNX28_14515</name>
</gene>
<dbReference type="RefSeq" id="WP_255866256.1">
    <property type="nucleotide sequence ID" value="NZ_CP104263.1"/>
</dbReference>
<evidence type="ECO:0008006" key="4">
    <source>
        <dbReference type="Google" id="ProtNLM"/>
    </source>
</evidence>
<dbReference type="EMBL" id="JANFLP010000014">
    <property type="protein sequence ID" value="MCQ1951134.1"/>
    <property type="molecule type" value="Genomic_DNA"/>
</dbReference>
<dbReference type="InterPro" id="IPR027417">
    <property type="entry name" value="P-loop_NTPase"/>
</dbReference>